<gene>
    <name evidence="1" type="ORF">LQV63_14270</name>
</gene>
<dbReference type="RefSeq" id="WP_233697209.1">
    <property type="nucleotide sequence ID" value="NZ_JAJNBZ010000010.1"/>
</dbReference>
<proteinExistence type="predicted"/>
<keyword evidence="2" id="KW-1185">Reference proteome</keyword>
<dbReference type="EMBL" id="JAJNBZ010000010">
    <property type="protein sequence ID" value="MCE5170477.1"/>
    <property type="molecule type" value="Genomic_DNA"/>
</dbReference>
<evidence type="ECO:0000313" key="1">
    <source>
        <dbReference type="EMBL" id="MCE5170477.1"/>
    </source>
</evidence>
<organism evidence="1 2">
    <name type="scientific">Paenibacillus profundus</name>
    <dbReference type="NCBI Taxonomy" id="1173085"/>
    <lineage>
        <taxon>Bacteria</taxon>
        <taxon>Bacillati</taxon>
        <taxon>Bacillota</taxon>
        <taxon>Bacilli</taxon>
        <taxon>Bacillales</taxon>
        <taxon>Paenibacillaceae</taxon>
        <taxon>Paenibacillus</taxon>
    </lineage>
</organism>
<accession>A0ABS8YFY3</accession>
<name>A0ABS8YFY3_9BACL</name>
<sequence length="113" mass="12773">MTFHPTGEPFQLELTLTGDTLAGAWHSANPAWYTYEVYECEHSIRQDHWGGYVRHNILYRKAFNADGECCADKYVTENHALMMYAPLLEADASAHRHGGAGLSKQPFVVMTVR</sequence>
<protein>
    <submittedName>
        <fullName evidence="1">Uncharacterized protein</fullName>
    </submittedName>
</protein>
<reference evidence="1 2" key="1">
    <citation type="submission" date="2021-11" db="EMBL/GenBank/DDBJ databases">
        <title>Draft genome sequence of Paenibacillus profundus YoMME, a new Gram-positive bacteria with exoelectrogenic properties.</title>
        <authorList>
            <person name="Hubenova Y."/>
            <person name="Hubenova E."/>
            <person name="Manasiev Y."/>
            <person name="Peykov S."/>
            <person name="Mitov M."/>
        </authorList>
    </citation>
    <scope>NUCLEOTIDE SEQUENCE [LARGE SCALE GENOMIC DNA]</scope>
    <source>
        <strain evidence="1 2">YoMME</strain>
    </source>
</reference>
<comment type="caution">
    <text evidence="1">The sequence shown here is derived from an EMBL/GenBank/DDBJ whole genome shotgun (WGS) entry which is preliminary data.</text>
</comment>
<dbReference type="Proteomes" id="UP001199916">
    <property type="component" value="Unassembled WGS sequence"/>
</dbReference>
<evidence type="ECO:0000313" key="2">
    <source>
        <dbReference type="Proteomes" id="UP001199916"/>
    </source>
</evidence>